<comment type="caution">
    <text evidence="4">The sequence shown here is derived from an EMBL/GenBank/DDBJ whole genome shotgun (WGS) entry which is preliminary data.</text>
</comment>
<keyword evidence="5" id="KW-1185">Reference proteome</keyword>
<evidence type="ECO:0000259" key="2">
    <source>
        <dbReference type="Pfam" id="PF04773"/>
    </source>
</evidence>
<evidence type="ECO:0000256" key="1">
    <source>
        <dbReference type="SAM" id="Phobius"/>
    </source>
</evidence>
<dbReference type="OrthoDB" id="1099916at2"/>
<dbReference type="Proteomes" id="UP000194873">
    <property type="component" value="Unassembled WGS sequence"/>
</dbReference>
<dbReference type="PANTHER" id="PTHR30273:SF2">
    <property type="entry name" value="PROTEIN FECR"/>
    <property type="match status" value="1"/>
</dbReference>
<dbReference type="InterPro" id="IPR032508">
    <property type="entry name" value="FecR_C"/>
</dbReference>
<keyword evidence="1" id="KW-0472">Membrane</keyword>
<dbReference type="GO" id="GO:0016989">
    <property type="term" value="F:sigma factor antagonist activity"/>
    <property type="evidence" value="ECO:0007669"/>
    <property type="project" value="TreeGrafter"/>
</dbReference>
<protein>
    <recommendedName>
        <fullName evidence="6">FecR protein domain-containing protein</fullName>
    </recommendedName>
</protein>
<name>A0A243WGG0_9BACT</name>
<dbReference type="Pfam" id="PF16344">
    <property type="entry name" value="FecR_C"/>
    <property type="match status" value="1"/>
</dbReference>
<evidence type="ECO:0000313" key="4">
    <source>
        <dbReference type="EMBL" id="OUJ74841.1"/>
    </source>
</evidence>
<feature type="transmembrane region" description="Helical" evidence="1">
    <location>
        <begin position="76"/>
        <end position="94"/>
    </location>
</feature>
<proteinExistence type="predicted"/>
<evidence type="ECO:0008006" key="6">
    <source>
        <dbReference type="Google" id="ProtNLM"/>
    </source>
</evidence>
<keyword evidence="1" id="KW-0812">Transmembrane</keyword>
<gene>
    <name evidence="4" type="ORF">BXP70_08805</name>
</gene>
<dbReference type="InterPro" id="IPR012373">
    <property type="entry name" value="Ferrdict_sens_TM"/>
</dbReference>
<dbReference type="AlphaFoldDB" id="A0A243WGG0"/>
<accession>A0A243WGG0</accession>
<sequence>MNRQQYWRRQFARYVQGWAGAQEQEVLNRFFEQQAADSAGVWSELGEEPAHVQARIRTALDQRLAAEKPAKRWQPLLKLAAAVALLAGATVWFSQRRPAASGELAQQVISAAKGQRKRIVLPDGTRILLNSDSRLRWQPTAYKGRQRVVYLEGEAFFDVYHDERRPFRVVTPRLTTRVLGTSFNVNTHDRHYAVAVATGAVRVTARRSHKPLLLRAREQARLDVTTNQLQPAQQSATDAYAWVNHVLVFDNSPVSQVAARLERWYNVPIHYDAALGGQHIRARYERESLPHVLQSLAFSLGCTCAQAPDGSWRLRSTSSRTL</sequence>
<dbReference type="EMBL" id="MTSE01000003">
    <property type="protein sequence ID" value="OUJ74841.1"/>
    <property type="molecule type" value="Genomic_DNA"/>
</dbReference>
<dbReference type="InterPro" id="IPR006860">
    <property type="entry name" value="FecR"/>
</dbReference>
<dbReference type="Gene3D" id="3.55.50.30">
    <property type="match status" value="1"/>
</dbReference>
<reference evidence="4 5" key="1">
    <citation type="submission" date="2017-01" db="EMBL/GenBank/DDBJ databases">
        <title>A new Hymenobacter.</title>
        <authorList>
            <person name="Liang Y."/>
            <person name="Feng F."/>
        </authorList>
    </citation>
    <scope>NUCLEOTIDE SEQUENCE [LARGE SCALE GENOMIC DNA]</scope>
    <source>
        <strain evidence="4">MIMBbqt21</strain>
    </source>
</reference>
<dbReference type="RefSeq" id="WP_086593652.1">
    <property type="nucleotide sequence ID" value="NZ_MTSE01000003.1"/>
</dbReference>
<organism evidence="4 5">
    <name type="scientific">Hymenobacter crusticola</name>
    <dbReference type="NCBI Taxonomy" id="1770526"/>
    <lineage>
        <taxon>Bacteria</taxon>
        <taxon>Pseudomonadati</taxon>
        <taxon>Bacteroidota</taxon>
        <taxon>Cytophagia</taxon>
        <taxon>Cytophagales</taxon>
        <taxon>Hymenobacteraceae</taxon>
        <taxon>Hymenobacter</taxon>
    </lineage>
</organism>
<dbReference type="Pfam" id="PF04773">
    <property type="entry name" value="FecR"/>
    <property type="match status" value="1"/>
</dbReference>
<keyword evidence="1" id="KW-1133">Transmembrane helix</keyword>
<feature type="domain" description="Protein FecR C-terminal" evidence="3">
    <location>
        <begin position="247"/>
        <end position="301"/>
    </location>
</feature>
<evidence type="ECO:0000313" key="5">
    <source>
        <dbReference type="Proteomes" id="UP000194873"/>
    </source>
</evidence>
<feature type="domain" description="FecR protein" evidence="2">
    <location>
        <begin position="108"/>
        <end position="202"/>
    </location>
</feature>
<dbReference type="PANTHER" id="PTHR30273">
    <property type="entry name" value="PERIPLASMIC SIGNAL SENSOR AND SIGMA FACTOR ACTIVATOR FECR-RELATED"/>
    <property type="match status" value="1"/>
</dbReference>
<dbReference type="PIRSF" id="PIRSF018266">
    <property type="entry name" value="FecR"/>
    <property type="match status" value="1"/>
</dbReference>
<evidence type="ECO:0000259" key="3">
    <source>
        <dbReference type="Pfam" id="PF16344"/>
    </source>
</evidence>
<dbReference type="Gene3D" id="2.60.120.1440">
    <property type="match status" value="1"/>
</dbReference>